<dbReference type="Proteomes" id="UP000001362">
    <property type="component" value="Chromosome"/>
</dbReference>
<dbReference type="GO" id="GO:0003677">
    <property type="term" value="F:DNA binding"/>
    <property type="evidence" value="ECO:0007669"/>
    <property type="project" value="InterPro"/>
</dbReference>
<dbReference type="EMBL" id="CP001219">
    <property type="protein sequence ID" value="ACK80167.1"/>
    <property type="molecule type" value="Genomic_DNA"/>
</dbReference>
<dbReference type="HOGENOM" id="CLU_173998_5_0_6"/>
<dbReference type="AlphaFoldDB" id="B7J7H4"/>
<gene>
    <name evidence="1" type="ordered locus">AFE_0999</name>
</gene>
<dbReference type="KEGG" id="afr:AFE_0999"/>
<name>B7J7H4_ACIF2</name>
<organism evidence="1 2">
    <name type="scientific">Acidithiobacillus ferrooxidans (strain ATCC 23270 / DSM 14882 / CIP 104768 / NCIMB 8455)</name>
    <name type="common">Ferrobacillus ferrooxidans (strain ATCC 23270)</name>
    <dbReference type="NCBI Taxonomy" id="243159"/>
    <lineage>
        <taxon>Bacteria</taxon>
        <taxon>Pseudomonadati</taxon>
        <taxon>Pseudomonadota</taxon>
        <taxon>Acidithiobacillia</taxon>
        <taxon>Acidithiobacillales</taxon>
        <taxon>Acidithiobacillaceae</taxon>
        <taxon>Acidithiobacillus</taxon>
    </lineage>
</organism>
<dbReference type="eggNOG" id="COG4197">
    <property type="taxonomic scope" value="Bacteria"/>
</dbReference>
<evidence type="ECO:0000313" key="1">
    <source>
        <dbReference type="EMBL" id="ACK80167.1"/>
    </source>
</evidence>
<dbReference type="Gene3D" id="1.10.260.40">
    <property type="entry name" value="lambda repressor-like DNA-binding domains"/>
    <property type="match status" value="1"/>
</dbReference>
<dbReference type="SUPFAM" id="SSF47413">
    <property type="entry name" value="lambda repressor-like DNA-binding domains"/>
    <property type="match status" value="1"/>
</dbReference>
<dbReference type="RefSeq" id="WP_012606710.1">
    <property type="nucleotide sequence ID" value="NC_011761.1"/>
</dbReference>
<sequence>MDTKLIIKSLGGPTAVARLIGITKGAVSQWKAIPVDKAILIERATHGSITRQELRPDIFLPHVSDGDTS</sequence>
<keyword evidence="2" id="KW-1185">Reference proteome</keyword>
<dbReference type="Pfam" id="PF14549">
    <property type="entry name" value="P22_Cro"/>
    <property type="match status" value="1"/>
</dbReference>
<evidence type="ECO:0000313" key="2">
    <source>
        <dbReference type="Proteomes" id="UP000001362"/>
    </source>
</evidence>
<protein>
    <submittedName>
        <fullName evidence="1">Prophage Afe01, transcriptional regulator, Cro family</fullName>
    </submittedName>
</protein>
<dbReference type="GeneID" id="97006751"/>
<dbReference type="InterPro" id="IPR010982">
    <property type="entry name" value="Lambda_DNA-bd_dom_sf"/>
</dbReference>
<reference evidence="1 2" key="1">
    <citation type="journal article" date="2008" name="BMC Genomics">
        <title>Acidithiobacillus ferrooxidans metabolism: from genome sequence to industrial applications.</title>
        <authorList>
            <person name="Valdes J."/>
            <person name="Pedroso I."/>
            <person name="Quatrini R."/>
            <person name="Dodson R.J."/>
            <person name="Tettelin H."/>
            <person name="Blake R.II."/>
            <person name="Eisen J.A."/>
            <person name="Holmes D.S."/>
        </authorList>
    </citation>
    <scope>NUCLEOTIDE SEQUENCE [LARGE SCALE GENOMIC DNA]</scope>
    <source>
        <strain evidence="2">ATCC 23270 / DSM 14882 / CIP 104768 / NCIMB 8455</strain>
    </source>
</reference>
<dbReference type="PaxDb" id="243159-AFE_0999"/>
<proteinExistence type="predicted"/>
<accession>B7J7H4</accession>